<dbReference type="PRINTS" id="PR01590">
    <property type="entry name" value="HTHFIS"/>
</dbReference>
<dbReference type="Pfam" id="PF02954">
    <property type="entry name" value="HTH_8"/>
    <property type="match status" value="1"/>
</dbReference>
<dbReference type="SUPFAM" id="SSF52172">
    <property type="entry name" value="CheY-like"/>
    <property type="match status" value="1"/>
</dbReference>
<dbReference type="CDD" id="cd00156">
    <property type="entry name" value="REC"/>
    <property type="match status" value="1"/>
</dbReference>
<dbReference type="InterPro" id="IPR009057">
    <property type="entry name" value="Homeodomain-like_sf"/>
</dbReference>
<feature type="domain" description="Response regulatory" evidence="3">
    <location>
        <begin position="6"/>
        <end position="125"/>
    </location>
</feature>
<dbReference type="PANTHER" id="PTHR44591">
    <property type="entry name" value="STRESS RESPONSE REGULATOR PROTEIN 1"/>
    <property type="match status" value="1"/>
</dbReference>
<evidence type="ECO:0000313" key="5">
    <source>
        <dbReference type="Proteomes" id="UP001228403"/>
    </source>
</evidence>
<keyword evidence="5" id="KW-1185">Reference proteome</keyword>
<keyword evidence="1 2" id="KW-0597">Phosphoprotein</keyword>
<evidence type="ECO:0000256" key="1">
    <source>
        <dbReference type="ARBA" id="ARBA00022553"/>
    </source>
</evidence>
<proteinExistence type="predicted"/>
<name>A0ABT7U7C2_9BACE</name>
<dbReference type="SMART" id="SM00448">
    <property type="entry name" value="REC"/>
    <property type="match status" value="1"/>
</dbReference>
<dbReference type="Proteomes" id="UP001228403">
    <property type="component" value="Unassembled WGS sequence"/>
</dbReference>
<evidence type="ECO:0000313" key="4">
    <source>
        <dbReference type="EMBL" id="MDM8146441.1"/>
    </source>
</evidence>
<organism evidence="4 5">
    <name type="scientific">Bacteroides eggerthii</name>
    <dbReference type="NCBI Taxonomy" id="28111"/>
    <lineage>
        <taxon>Bacteria</taxon>
        <taxon>Pseudomonadati</taxon>
        <taxon>Bacteroidota</taxon>
        <taxon>Bacteroidia</taxon>
        <taxon>Bacteroidales</taxon>
        <taxon>Bacteroidaceae</taxon>
        <taxon>Bacteroides</taxon>
    </lineage>
</organism>
<dbReference type="InterPro" id="IPR050595">
    <property type="entry name" value="Bact_response_regulator"/>
</dbReference>
<protein>
    <submittedName>
        <fullName evidence="4">Response regulator</fullName>
    </submittedName>
</protein>
<gene>
    <name evidence="4" type="ORF">QUW02_11015</name>
</gene>
<dbReference type="EMBL" id="JAUDCF010000031">
    <property type="protein sequence ID" value="MDM8146441.1"/>
    <property type="molecule type" value="Genomic_DNA"/>
</dbReference>
<dbReference type="PROSITE" id="PS50110">
    <property type="entry name" value="RESPONSE_REGULATORY"/>
    <property type="match status" value="1"/>
</dbReference>
<evidence type="ECO:0000256" key="2">
    <source>
        <dbReference type="PROSITE-ProRule" id="PRU00169"/>
    </source>
</evidence>
<reference evidence="5" key="1">
    <citation type="submission" date="2023-07" db="EMBL/GenBank/DDBJ databases">
        <title>Identification and characterization of horizontal gene transfer across gut microbiota members of farm animals based on homology search.</title>
        <authorList>
            <person name="Schwarzerova J."/>
            <person name="Nykrynova M."/>
            <person name="Jureckova K."/>
            <person name="Cejkova D."/>
            <person name="Rychlik I."/>
        </authorList>
    </citation>
    <scope>NUCLEOTIDE SEQUENCE [LARGE SCALE GENOMIC DNA]</scope>
    <source>
        <strain evidence="5">ET4</strain>
    </source>
</reference>
<feature type="modified residue" description="4-aspartylphosphate" evidence="2">
    <location>
        <position position="55"/>
    </location>
</feature>
<dbReference type="SUPFAM" id="SSF46689">
    <property type="entry name" value="Homeodomain-like"/>
    <property type="match status" value="1"/>
</dbReference>
<accession>A0ABT7U7C2</accession>
<dbReference type="InterPro" id="IPR001789">
    <property type="entry name" value="Sig_transdc_resp-reg_receiver"/>
</dbReference>
<dbReference type="InterPro" id="IPR011006">
    <property type="entry name" value="CheY-like_superfamily"/>
</dbReference>
<sequence>MANYGTILVVDDNPAILTAAKICLDGVFERIITLSKPDSIMVTLNQETIDVILLDMNFTLGVNSGQDGLLWLRMIHRQHPDIPVVLVTAYADVKLAVRGLKTGAVDFVTKPWDNEELVRVLKDAIDNSREVVPLEQVELEHVHKVLDKCHGNISKAAELLGITRQTLYAKMKR</sequence>
<dbReference type="Gene3D" id="3.40.50.2300">
    <property type="match status" value="1"/>
</dbReference>
<dbReference type="PANTHER" id="PTHR44591:SF3">
    <property type="entry name" value="RESPONSE REGULATORY DOMAIN-CONTAINING PROTEIN"/>
    <property type="match status" value="1"/>
</dbReference>
<dbReference type="Gene3D" id="1.10.10.60">
    <property type="entry name" value="Homeodomain-like"/>
    <property type="match status" value="1"/>
</dbReference>
<dbReference type="InterPro" id="IPR002197">
    <property type="entry name" value="HTH_Fis"/>
</dbReference>
<comment type="caution">
    <text evidence="4">The sequence shown here is derived from an EMBL/GenBank/DDBJ whole genome shotgun (WGS) entry which is preliminary data.</text>
</comment>
<dbReference type="Pfam" id="PF00072">
    <property type="entry name" value="Response_reg"/>
    <property type="match status" value="1"/>
</dbReference>
<evidence type="ECO:0000259" key="3">
    <source>
        <dbReference type="PROSITE" id="PS50110"/>
    </source>
</evidence>